<evidence type="ECO:0000313" key="10">
    <source>
        <dbReference type="Proteomes" id="UP000199532"/>
    </source>
</evidence>
<keyword evidence="3 6" id="KW-0812">Transmembrane</keyword>
<proteinExistence type="predicted"/>
<dbReference type="EMBL" id="FNXY01000001">
    <property type="protein sequence ID" value="SEI43180.1"/>
    <property type="molecule type" value="Genomic_DNA"/>
</dbReference>
<evidence type="ECO:0000259" key="8">
    <source>
        <dbReference type="Pfam" id="PF12704"/>
    </source>
</evidence>
<dbReference type="InterPro" id="IPR051125">
    <property type="entry name" value="ABC-4/HrtB_transporter"/>
</dbReference>
<feature type="domain" description="MacB-like periplasmic core" evidence="8">
    <location>
        <begin position="19"/>
        <end position="206"/>
    </location>
</feature>
<dbReference type="InterPro" id="IPR003838">
    <property type="entry name" value="ABC3_permease_C"/>
</dbReference>
<evidence type="ECO:0000256" key="1">
    <source>
        <dbReference type="ARBA" id="ARBA00004651"/>
    </source>
</evidence>
<evidence type="ECO:0000256" key="2">
    <source>
        <dbReference type="ARBA" id="ARBA00022475"/>
    </source>
</evidence>
<name>A0A1H6QUL9_9BACT</name>
<dbReference type="Proteomes" id="UP000199532">
    <property type="component" value="Unassembled WGS sequence"/>
</dbReference>
<evidence type="ECO:0000256" key="5">
    <source>
        <dbReference type="ARBA" id="ARBA00023136"/>
    </source>
</evidence>
<evidence type="ECO:0000256" key="4">
    <source>
        <dbReference type="ARBA" id="ARBA00022989"/>
    </source>
</evidence>
<feature type="domain" description="ABC3 transporter permease C-terminal" evidence="7">
    <location>
        <begin position="272"/>
        <end position="386"/>
    </location>
</feature>
<dbReference type="AlphaFoldDB" id="A0A1H6QUL9"/>
<feature type="transmembrane region" description="Helical" evidence="6">
    <location>
        <begin position="271"/>
        <end position="292"/>
    </location>
</feature>
<protein>
    <submittedName>
        <fullName evidence="9">Putative ABC transport system permease protein</fullName>
    </submittedName>
</protein>
<feature type="transmembrane region" description="Helical" evidence="6">
    <location>
        <begin position="365"/>
        <end position="385"/>
    </location>
</feature>
<accession>A0A1H6QUL9</accession>
<evidence type="ECO:0000256" key="6">
    <source>
        <dbReference type="SAM" id="Phobius"/>
    </source>
</evidence>
<evidence type="ECO:0000313" key="9">
    <source>
        <dbReference type="EMBL" id="SEI43180.1"/>
    </source>
</evidence>
<keyword evidence="10" id="KW-1185">Reference proteome</keyword>
<comment type="subcellular location">
    <subcellularLocation>
        <location evidence="1">Cell membrane</location>
        <topology evidence="1">Multi-pass membrane protein</topology>
    </subcellularLocation>
</comment>
<reference evidence="9 10" key="1">
    <citation type="submission" date="2016-10" db="EMBL/GenBank/DDBJ databases">
        <authorList>
            <person name="de Groot N.N."/>
        </authorList>
    </citation>
    <scope>NUCLEOTIDE SEQUENCE [LARGE SCALE GENOMIC DNA]</scope>
    <source>
        <strain evidence="9 10">DSM 19938</strain>
    </source>
</reference>
<dbReference type="GO" id="GO:0005886">
    <property type="term" value="C:plasma membrane"/>
    <property type="evidence" value="ECO:0007669"/>
    <property type="project" value="UniProtKB-SubCell"/>
</dbReference>
<dbReference type="PANTHER" id="PTHR43738">
    <property type="entry name" value="ABC TRANSPORTER, MEMBRANE PROTEIN"/>
    <property type="match status" value="1"/>
</dbReference>
<feature type="transmembrane region" description="Helical" evidence="6">
    <location>
        <begin position="18"/>
        <end position="37"/>
    </location>
</feature>
<dbReference type="PANTHER" id="PTHR43738:SF2">
    <property type="entry name" value="ABC TRANSPORTER PERMEASE"/>
    <property type="match status" value="1"/>
</dbReference>
<organism evidence="9 10">
    <name type="scientific">Dyadobacter koreensis</name>
    <dbReference type="NCBI Taxonomy" id="408657"/>
    <lineage>
        <taxon>Bacteria</taxon>
        <taxon>Pseudomonadati</taxon>
        <taxon>Bacteroidota</taxon>
        <taxon>Cytophagia</taxon>
        <taxon>Cytophagales</taxon>
        <taxon>Spirosomataceae</taxon>
        <taxon>Dyadobacter</taxon>
    </lineage>
</organism>
<keyword evidence="5 6" id="KW-0472">Membrane</keyword>
<dbReference type="Pfam" id="PF02687">
    <property type="entry name" value="FtsX"/>
    <property type="match status" value="1"/>
</dbReference>
<dbReference type="RefSeq" id="WP_090331899.1">
    <property type="nucleotide sequence ID" value="NZ_FNXY01000001.1"/>
</dbReference>
<evidence type="ECO:0000259" key="7">
    <source>
        <dbReference type="Pfam" id="PF02687"/>
    </source>
</evidence>
<feature type="transmembrane region" description="Helical" evidence="6">
    <location>
        <begin position="312"/>
        <end position="345"/>
    </location>
</feature>
<dbReference type="InterPro" id="IPR025857">
    <property type="entry name" value="MacB_PCD"/>
</dbReference>
<dbReference type="OrthoDB" id="9784014at2"/>
<dbReference type="STRING" id="408657.SAMN04487995_0671"/>
<evidence type="ECO:0000256" key="3">
    <source>
        <dbReference type="ARBA" id="ARBA00022692"/>
    </source>
</evidence>
<keyword evidence="2" id="KW-1003">Cell membrane</keyword>
<sequence length="396" mass="43502">MNLITISWKSLQFNRLTFFLNVLLIAFGTGILTLLLLGSTQAGEKLKGNANGIDLVVGAKGSPLQLILSSIYFIDFPTGNISLDDAQDLARNPMVKRAVPLALGDNYAGFRIVGTDTSYINLYNLKLKQGRFWRKDFDVVIGSEVAKIKKLKVGDKFNGSHGLSSDEDVHEGNQNTITGILESSGNSTDNLVLTSIESIWNMHGIEKDHKQSGHQSKKEITSLLIQYRSRMSIVLFPMMVNKSTSMQAASPAKESARLFSLIGVGVQTAKWFALFVMLISAISIFVTLYNSLKDRMYDLALMRVMGASQLKIFMIIMLEGIILTGIGSVIGVFLGHVFLHIIGYFQDSPQARLSGFYFMPEELHLVAGGFFIGIMAAILPAIQAYRADISKTISIG</sequence>
<keyword evidence="4 6" id="KW-1133">Transmembrane helix</keyword>
<gene>
    <name evidence="9" type="ORF">SAMN04487995_0671</name>
</gene>
<dbReference type="Pfam" id="PF12704">
    <property type="entry name" value="MacB_PCD"/>
    <property type="match status" value="1"/>
</dbReference>